<sequence>MEMKGEERWPVDLGEVEDEGLMSATTSQPLRHIACEFVSSAYLLTPAPRRPRRWLAAGPLQELPAMSKRQAILKTIWSPLTAVFRTKNCAATSSNLVVVNGGGEIIAGGGREDAIVTRKSRSSLEDLLKIESSSNPGTMAADEPLPDHMASPKNSSMESELQVVLAGFPENGHGGVIAGRPPASLDGGGAAVVVRAQTVRVKVNRLVVLVPSALRARSRAAKMVDAAALPAKRGSYWRIAGRGRGGDKSELFYQRPIPLGRRCRVQHLEELSLHRLRARVGLDPLRRGLQGIAETEPNASAVVG</sequence>
<dbReference type="AlphaFoldDB" id="A0A0E0BS87"/>
<dbReference type="EnsemblPlants" id="OGLUM12G12140.1">
    <property type="protein sequence ID" value="OGLUM12G12140.1"/>
    <property type="gene ID" value="OGLUM12G12140"/>
</dbReference>
<feature type="region of interest" description="Disordered" evidence="1">
    <location>
        <begin position="132"/>
        <end position="153"/>
    </location>
</feature>
<organism evidence="2">
    <name type="scientific">Oryza glumipatula</name>
    <dbReference type="NCBI Taxonomy" id="40148"/>
    <lineage>
        <taxon>Eukaryota</taxon>
        <taxon>Viridiplantae</taxon>
        <taxon>Streptophyta</taxon>
        <taxon>Embryophyta</taxon>
        <taxon>Tracheophyta</taxon>
        <taxon>Spermatophyta</taxon>
        <taxon>Magnoliopsida</taxon>
        <taxon>Liliopsida</taxon>
        <taxon>Poales</taxon>
        <taxon>Poaceae</taxon>
        <taxon>BOP clade</taxon>
        <taxon>Oryzoideae</taxon>
        <taxon>Oryzeae</taxon>
        <taxon>Oryzinae</taxon>
        <taxon>Oryza</taxon>
    </lineage>
</organism>
<evidence type="ECO:0000313" key="3">
    <source>
        <dbReference type="Proteomes" id="UP000026961"/>
    </source>
</evidence>
<dbReference type="HOGENOM" id="CLU_098433_0_0_1"/>
<protein>
    <submittedName>
        <fullName evidence="2">Uncharacterized protein</fullName>
    </submittedName>
</protein>
<evidence type="ECO:0000256" key="1">
    <source>
        <dbReference type="SAM" id="MobiDB-lite"/>
    </source>
</evidence>
<dbReference type="Gramene" id="OGLUM12G12140.1">
    <property type="protein sequence ID" value="OGLUM12G12140.1"/>
    <property type="gene ID" value="OGLUM12G12140"/>
</dbReference>
<accession>A0A0E0BS87</accession>
<reference evidence="2" key="2">
    <citation type="submission" date="2018-05" db="EMBL/GenBank/DDBJ databases">
        <title>OgluRS3 (Oryza glumaepatula Reference Sequence Version 3).</title>
        <authorList>
            <person name="Zhang J."/>
            <person name="Kudrna D."/>
            <person name="Lee S."/>
            <person name="Talag J."/>
            <person name="Welchert J."/>
            <person name="Wing R.A."/>
        </authorList>
    </citation>
    <scope>NUCLEOTIDE SEQUENCE [LARGE SCALE GENOMIC DNA]</scope>
</reference>
<reference evidence="2" key="1">
    <citation type="submission" date="2015-04" db="UniProtKB">
        <authorList>
            <consortium name="EnsemblPlants"/>
        </authorList>
    </citation>
    <scope>IDENTIFICATION</scope>
</reference>
<keyword evidence="3" id="KW-1185">Reference proteome</keyword>
<evidence type="ECO:0000313" key="2">
    <source>
        <dbReference type="EnsemblPlants" id="OGLUM12G12140.1"/>
    </source>
</evidence>
<dbReference type="Proteomes" id="UP000026961">
    <property type="component" value="Chromosome 12"/>
</dbReference>
<name>A0A0E0BS87_9ORYZ</name>
<proteinExistence type="predicted"/>
<dbReference type="eggNOG" id="ENOG502R7PA">
    <property type="taxonomic scope" value="Eukaryota"/>
</dbReference>